<dbReference type="InterPro" id="IPR002104">
    <property type="entry name" value="Integrase_catalytic"/>
</dbReference>
<dbReference type="STRING" id="571932.SAMN05421743_11943"/>
<dbReference type="Gene3D" id="1.10.443.10">
    <property type="entry name" value="Intergrase catalytic core"/>
    <property type="match status" value="1"/>
</dbReference>
<dbReference type="InterPro" id="IPR011010">
    <property type="entry name" value="DNA_brk_join_enz"/>
</dbReference>
<keyword evidence="1" id="KW-0233">DNA recombination</keyword>
<dbReference type="GO" id="GO:0006310">
    <property type="term" value="P:DNA recombination"/>
    <property type="evidence" value="ECO:0007669"/>
    <property type="project" value="UniProtKB-KW"/>
</dbReference>
<dbReference type="AlphaFoldDB" id="A0A1H4GW87"/>
<dbReference type="Proteomes" id="UP000198584">
    <property type="component" value="Unassembled WGS sequence"/>
</dbReference>
<feature type="domain" description="Tyr recombinase" evidence="2">
    <location>
        <begin position="17"/>
        <end position="73"/>
    </location>
</feature>
<evidence type="ECO:0000259" key="2">
    <source>
        <dbReference type="PROSITE" id="PS51898"/>
    </source>
</evidence>
<sequence length="73" mass="8636">MDNNFMVGIKTPKTDAKLPGYMKMEEVRQLFAFLERDSHPLALRNQTMLKLLATTGMRRKELVDLTWEQLNFY</sequence>
<organism evidence="3 4">
    <name type="scientific">Thalassobacillus cyri</name>
    <dbReference type="NCBI Taxonomy" id="571932"/>
    <lineage>
        <taxon>Bacteria</taxon>
        <taxon>Bacillati</taxon>
        <taxon>Bacillota</taxon>
        <taxon>Bacilli</taxon>
        <taxon>Bacillales</taxon>
        <taxon>Bacillaceae</taxon>
        <taxon>Thalassobacillus</taxon>
    </lineage>
</organism>
<accession>A0A1H4GW87</accession>
<dbReference type="GO" id="GO:0015074">
    <property type="term" value="P:DNA integration"/>
    <property type="evidence" value="ECO:0007669"/>
    <property type="project" value="InterPro"/>
</dbReference>
<evidence type="ECO:0000256" key="1">
    <source>
        <dbReference type="ARBA" id="ARBA00023172"/>
    </source>
</evidence>
<gene>
    <name evidence="3" type="ORF">SAMN05421743_11943</name>
</gene>
<keyword evidence="4" id="KW-1185">Reference proteome</keyword>
<dbReference type="RefSeq" id="WP_245729012.1">
    <property type="nucleotide sequence ID" value="NZ_FNQR01000019.1"/>
</dbReference>
<evidence type="ECO:0000313" key="3">
    <source>
        <dbReference type="EMBL" id="SEB13794.1"/>
    </source>
</evidence>
<dbReference type="GO" id="GO:0003677">
    <property type="term" value="F:DNA binding"/>
    <property type="evidence" value="ECO:0007669"/>
    <property type="project" value="InterPro"/>
</dbReference>
<dbReference type="PROSITE" id="PS51898">
    <property type="entry name" value="TYR_RECOMBINASE"/>
    <property type="match status" value="1"/>
</dbReference>
<name>A0A1H4GW87_9BACI</name>
<protein>
    <submittedName>
        <fullName evidence="3">Integrase/recombinase XerD</fullName>
    </submittedName>
</protein>
<evidence type="ECO:0000313" key="4">
    <source>
        <dbReference type="Proteomes" id="UP000198584"/>
    </source>
</evidence>
<dbReference type="SUPFAM" id="SSF56349">
    <property type="entry name" value="DNA breaking-rejoining enzymes"/>
    <property type="match status" value="1"/>
</dbReference>
<reference evidence="3 4" key="1">
    <citation type="submission" date="2016-10" db="EMBL/GenBank/DDBJ databases">
        <authorList>
            <person name="de Groot N.N."/>
        </authorList>
    </citation>
    <scope>NUCLEOTIDE SEQUENCE [LARGE SCALE GENOMIC DNA]</scope>
    <source>
        <strain evidence="3 4">CCM7597</strain>
    </source>
</reference>
<dbReference type="EMBL" id="FNQR01000019">
    <property type="protein sequence ID" value="SEB13794.1"/>
    <property type="molecule type" value="Genomic_DNA"/>
</dbReference>
<dbReference type="Pfam" id="PF00589">
    <property type="entry name" value="Phage_integrase"/>
    <property type="match status" value="1"/>
</dbReference>
<proteinExistence type="predicted"/>
<dbReference type="InterPro" id="IPR013762">
    <property type="entry name" value="Integrase-like_cat_sf"/>
</dbReference>